<comment type="caution">
    <text evidence="10">The sequence shown here is derived from an EMBL/GenBank/DDBJ whole genome shotgun (WGS) entry which is preliminary data.</text>
</comment>
<evidence type="ECO:0000256" key="8">
    <source>
        <dbReference type="RuleBase" id="RU000320"/>
    </source>
</evidence>
<evidence type="ECO:0000313" key="11">
    <source>
        <dbReference type="Proteomes" id="UP001163714"/>
    </source>
</evidence>
<dbReference type="RefSeq" id="WP_264726449.1">
    <property type="nucleotide sequence ID" value="NZ_JAPDMX010000025.1"/>
</dbReference>
<feature type="transmembrane region" description="Helical" evidence="7">
    <location>
        <begin position="126"/>
        <end position="147"/>
    </location>
</feature>
<keyword evidence="11" id="KW-1185">Reference proteome</keyword>
<feature type="transmembrane region" description="Helical" evidence="7">
    <location>
        <begin position="444"/>
        <end position="470"/>
    </location>
</feature>
<reference evidence="10" key="1">
    <citation type="submission" date="2022-10" db="EMBL/GenBank/DDBJ databases">
        <title>Shewanella flava sp. nov, isolated from the estuary of the Fenhe River into the Yellow River.</title>
        <authorList>
            <person name="Li Y."/>
        </authorList>
    </citation>
    <scope>NUCLEOTIDE SEQUENCE</scope>
    <source>
        <strain evidence="10">FYR11-62</strain>
    </source>
</reference>
<evidence type="ECO:0000256" key="1">
    <source>
        <dbReference type="ARBA" id="ARBA00004127"/>
    </source>
</evidence>
<feature type="transmembrane region" description="Helical" evidence="7">
    <location>
        <begin position="67"/>
        <end position="91"/>
    </location>
</feature>
<dbReference type="NCBIfam" id="NF006029">
    <property type="entry name" value="PRK08168.1"/>
    <property type="match status" value="1"/>
</dbReference>
<accession>A0ABT3IA45</accession>
<feature type="transmembrane region" description="Helical" evidence="7">
    <location>
        <begin position="271"/>
        <end position="295"/>
    </location>
</feature>
<feature type="transmembrane region" description="Helical" evidence="7">
    <location>
        <begin position="200"/>
        <end position="220"/>
    </location>
</feature>
<evidence type="ECO:0000256" key="3">
    <source>
        <dbReference type="ARBA" id="ARBA00022475"/>
    </source>
</evidence>
<dbReference type="InterPro" id="IPR003945">
    <property type="entry name" value="NU5C-like"/>
</dbReference>
<feature type="transmembrane region" description="Helical" evidence="7">
    <location>
        <begin position="241"/>
        <end position="265"/>
    </location>
</feature>
<feature type="domain" description="NADH:quinone oxidoreductase/Mrp antiporter transmembrane" evidence="9">
    <location>
        <begin position="121"/>
        <end position="348"/>
    </location>
</feature>
<feature type="transmembrane region" description="Helical" evidence="7">
    <location>
        <begin position="103"/>
        <end position="120"/>
    </location>
</feature>
<keyword evidence="5 7" id="KW-1133">Transmembrane helix</keyword>
<comment type="subcellular location">
    <subcellularLocation>
        <location evidence="7">Cell membrane</location>
        <topology evidence="7">Multi-pass membrane protein</topology>
    </subcellularLocation>
    <subcellularLocation>
        <location evidence="1">Endomembrane system</location>
        <topology evidence="1">Multi-pass membrane protein</topology>
    </subcellularLocation>
    <subcellularLocation>
        <location evidence="8">Membrane</location>
        <topology evidence="8">Multi-pass membrane protein</topology>
    </subcellularLocation>
</comment>
<dbReference type="InterPro" id="IPR046396">
    <property type="entry name" value="Transporter_DabB"/>
</dbReference>
<organism evidence="10 11">
    <name type="scientific">Shewanella subflava</name>
    <dbReference type="NCBI Taxonomy" id="2986476"/>
    <lineage>
        <taxon>Bacteria</taxon>
        <taxon>Pseudomonadati</taxon>
        <taxon>Pseudomonadota</taxon>
        <taxon>Gammaproteobacteria</taxon>
        <taxon>Alteromonadales</taxon>
        <taxon>Shewanellaceae</taxon>
        <taxon>Shewanella</taxon>
    </lineage>
</organism>
<dbReference type="PANTHER" id="PTHR42829">
    <property type="entry name" value="NADH-UBIQUINONE OXIDOREDUCTASE CHAIN 5"/>
    <property type="match status" value="1"/>
</dbReference>
<keyword evidence="4 7" id="KW-0812">Transmembrane</keyword>
<comment type="similarity">
    <text evidence="7">Belongs to the inorganic carbon transporter (TC 9.A.2) DabB family.</text>
</comment>
<keyword evidence="2 7" id="KW-0813">Transport</keyword>
<dbReference type="Pfam" id="PF00361">
    <property type="entry name" value="Proton_antipo_M"/>
    <property type="match status" value="1"/>
</dbReference>
<comment type="function">
    <text evidence="7">Part of an energy-coupled inorganic carbon pump.</text>
</comment>
<dbReference type="HAMAP" id="MF_00862">
    <property type="entry name" value="DabB"/>
    <property type="match status" value="1"/>
</dbReference>
<feature type="transmembrane region" description="Helical" evidence="7">
    <location>
        <begin position="385"/>
        <end position="402"/>
    </location>
</feature>
<feature type="transmembrane region" description="Helical" evidence="7">
    <location>
        <begin position="35"/>
        <end position="55"/>
    </location>
</feature>
<keyword evidence="3 7" id="KW-1003">Cell membrane</keyword>
<feature type="transmembrane region" description="Helical" evidence="7">
    <location>
        <begin position="159"/>
        <end position="180"/>
    </location>
</feature>
<dbReference type="Proteomes" id="UP001163714">
    <property type="component" value="Unassembled WGS sequence"/>
</dbReference>
<protein>
    <recommendedName>
        <fullName evidence="7">Probable inorganic carbon transporter subunit DabB</fullName>
    </recommendedName>
</protein>
<name>A0ABT3IA45_9GAMM</name>
<evidence type="ECO:0000256" key="5">
    <source>
        <dbReference type="ARBA" id="ARBA00022989"/>
    </source>
</evidence>
<evidence type="ECO:0000256" key="2">
    <source>
        <dbReference type="ARBA" id="ARBA00022448"/>
    </source>
</evidence>
<evidence type="ECO:0000256" key="4">
    <source>
        <dbReference type="ARBA" id="ARBA00022692"/>
    </source>
</evidence>
<evidence type="ECO:0000259" key="9">
    <source>
        <dbReference type="Pfam" id="PF00361"/>
    </source>
</evidence>
<dbReference type="InterPro" id="IPR001750">
    <property type="entry name" value="ND/Mrp_TM"/>
</dbReference>
<dbReference type="PANTHER" id="PTHR42829:SF1">
    <property type="entry name" value="INORGANIC CARBON TRANSPORTER SUBUNIT DABB-RELATED"/>
    <property type="match status" value="1"/>
</dbReference>
<dbReference type="EMBL" id="JAPDMX010000025">
    <property type="protein sequence ID" value="MCW3172930.1"/>
    <property type="molecule type" value="Genomic_DNA"/>
</dbReference>
<evidence type="ECO:0000256" key="6">
    <source>
        <dbReference type="ARBA" id="ARBA00023136"/>
    </source>
</evidence>
<dbReference type="PRINTS" id="PR01434">
    <property type="entry name" value="NADHDHGNASE5"/>
</dbReference>
<proteinExistence type="inferred from homology"/>
<evidence type="ECO:0000313" key="10">
    <source>
        <dbReference type="EMBL" id="MCW3172930.1"/>
    </source>
</evidence>
<keyword evidence="6 7" id="KW-0472">Membrane</keyword>
<evidence type="ECO:0000256" key="7">
    <source>
        <dbReference type="HAMAP-Rule" id="MF_00862"/>
    </source>
</evidence>
<sequence length="532" mass="58978">MNLDLISIMLLSIPVTLVLASICSQRMSNDQRGMWLVNASYFIVLLFITAVVMTLNSPNISPEIQVISHTNISLIMLGLVVFMSVILIAFSRNYMAREPKNRTYWFWLLNTLAAVSFVVISNHLLLFWLGWVFISLALHKLLTFYPERPRAALAAHKKFLLARCAELSLFIAIVLLYQQHGTLLISELMTHFIYVANDDALNLTAIEQVAAVLIALTALIKCAQLPLHGWLIQVVEAPTPISALLHAGVINLGGFLLILFAPLFIQSVVAQWLVIIVAGGTCVIAALVMATRISVKVRLAWSTSAQMGLMLLECALGLFELALLHLITHSVYKAYAFLNSGNAVYEDIQARLAPAAIPNWQDWLFAGLCSSAMVIGTVNLFDYQGVWSVWVLFILALTLLIAERHNLGTQTQFMPVLVTSILLLVSYSTFKGVFGFIIPHVPALSVAAFSAADVVSMALFISLFLLSWLVRYKAGHSSIKRLSIILFAGLYLDEWLTRLTLKIWPIRLPNQAKIKILNSTEPCKESSKVEGI</sequence>
<gene>
    <name evidence="7" type="primary">dabB</name>
    <name evidence="10" type="ORF">OHT75_10605</name>
</gene>
<comment type="subunit">
    <text evidence="7">Forms a complex with DabA.</text>
</comment>
<feature type="transmembrane region" description="Helical" evidence="7">
    <location>
        <begin position="6"/>
        <end position="23"/>
    </location>
</feature>
<feature type="transmembrane region" description="Helical" evidence="7">
    <location>
        <begin position="307"/>
        <end position="327"/>
    </location>
</feature>
<feature type="transmembrane region" description="Helical" evidence="7">
    <location>
        <begin position="414"/>
        <end position="438"/>
    </location>
</feature>